<protein>
    <recommendedName>
        <fullName evidence="1">Immunoglobulin domain-containing protein</fullName>
    </recommendedName>
</protein>
<dbReference type="InterPro" id="IPR003599">
    <property type="entry name" value="Ig_sub"/>
</dbReference>
<dbReference type="AlphaFoldDB" id="A0A8B9FMS4"/>
<evidence type="ECO:0000313" key="3">
    <source>
        <dbReference type="Proteomes" id="UP000694522"/>
    </source>
</evidence>
<dbReference type="Proteomes" id="UP000694522">
    <property type="component" value="Unplaced"/>
</dbReference>
<sequence>MIGIREGLRQIVISMCLAEISAWFEVWVPHSNYYVKEGQTVTLQCTFPKTQVWDLGAYSVKQWKEQDKSFRGRVSGNGHSLFEGLAYEIITNIHAQDFGKYQCLIQVKGQGVGHSLGWHDYKTITLSVIRSSRKRREISHG</sequence>
<dbReference type="SUPFAM" id="SSF48726">
    <property type="entry name" value="Immunoglobulin"/>
    <property type="match status" value="1"/>
</dbReference>
<reference evidence="2" key="2">
    <citation type="submission" date="2025-09" db="UniProtKB">
        <authorList>
            <consortium name="Ensembl"/>
        </authorList>
    </citation>
    <scope>IDENTIFICATION</scope>
</reference>
<dbReference type="InterPro" id="IPR013783">
    <property type="entry name" value="Ig-like_fold"/>
</dbReference>
<dbReference type="Gene3D" id="2.60.40.10">
    <property type="entry name" value="Immunoglobulins"/>
    <property type="match status" value="1"/>
</dbReference>
<reference evidence="2" key="1">
    <citation type="submission" date="2025-08" db="UniProtKB">
        <authorList>
            <consortium name="Ensembl"/>
        </authorList>
    </citation>
    <scope>IDENTIFICATION</scope>
</reference>
<dbReference type="InterPro" id="IPR036179">
    <property type="entry name" value="Ig-like_dom_sf"/>
</dbReference>
<organism evidence="2 3">
    <name type="scientific">Amazona collaria</name>
    <name type="common">yellow-billed parrot</name>
    <dbReference type="NCBI Taxonomy" id="241587"/>
    <lineage>
        <taxon>Eukaryota</taxon>
        <taxon>Metazoa</taxon>
        <taxon>Chordata</taxon>
        <taxon>Craniata</taxon>
        <taxon>Vertebrata</taxon>
        <taxon>Euteleostomi</taxon>
        <taxon>Archelosauria</taxon>
        <taxon>Archosauria</taxon>
        <taxon>Dinosauria</taxon>
        <taxon>Saurischia</taxon>
        <taxon>Theropoda</taxon>
        <taxon>Coelurosauria</taxon>
        <taxon>Aves</taxon>
        <taxon>Neognathae</taxon>
        <taxon>Neoaves</taxon>
        <taxon>Telluraves</taxon>
        <taxon>Australaves</taxon>
        <taxon>Psittaciformes</taxon>
        <taxon>Psittacidae</taxon>
        <taxon>Amazona</taxon>
    </lineage>
</organism>
<proteinExistence type="predicted"/>
<evidence type="ECO:0000313" key="2">
    <source>
        <dbReference type="Ensembl" id="ENSACOP00000012554.1"/>
    </source>
</evidence>
<dbReference type="Ensembl" id="ENSACOT00000012998.1">
    <property type="protein sequence ID" value="ENSACOP00000012554.1"/>
    <property type="gene ID" value="ENSACOG00000008730.1"/>
</dbReference>
<accession>A0A8B9FMS4</accession>
<name>A0A8B9FMS4_9PSIT</name>
<evidence type="ECO:0000259" key="1">
    <source>
        <dbReference type="SMART" id="SM00409"/>
    </source>
</evidence>
<feature type="domain" description="Immunoglobulin" evidence="1">
    <location>
        <begin position="30"/>
        <end position="129"/>
    </location>
</feature>
<keyword evidence="3" id="KW-1185">Reference proteome</keyword>
<dbReference type="SMART" id="SM00409">
    <property type="entry name" value="IG"/>
    <property type="match status" value="1"/>
</dbReference>